<dbReference type="Gene3D" id="1.20.1440.140">
    <property type="match status" value="1"/>
</dbReference>
<dbReference type="AlphaFoldDB" id="A0A429ZY71"/>
<dbReference type="Proteomes" id="UP000287857">
    <property type="component" value="Unassembled WGS sequence"/>
</dbReference>
<organism evidence="1 2">
    <name type="scientific">Vagococcus vulneris</name>
    <dbReference type="NCBI Taxonomy" id="1977869"/>
    <lineage>
        <taxon>Bacteria</taxon>
        <taxon>Bacillati</taxon>
        <taxon>Bacillota</taxon>
        <taxon>Bacilli</taxon>
        <taxon>Lactobacillales</taxon>
        <taxon>Enterococcaceae</taxon>
        <taxon>Vagococcus</taxon>
    </lineage>
</organism>
<accession>A0A429ZY71</accession>
<evidence type="ECO:0000313" key="1">
    <source>
        <dbReference type="EMBL" id="RST98895.1"/>
    </source>
</evidence>
<dbReference type="InterPro" id="IPR053739">
    <property type="entry name" value="Bact_Immunity_Domain_sf"/>
</dbReference>
<protein>
    <submittedName>
        <fullName evidence="1">Uncharacterized protein</fullName>
    </submittedName>
</protein>
<dbReference type="EMBL" id="NGJS01000007">
    <property type="protein sequence ID" value="RST98895.1"/>
    <property type="molecule type" value="Genomic_DNA"/>
</dbReference>
<sequence>MSILGGIVYISLPIINYHKRSKEAVTLINLWLNLLSTDKEEPLKMCLETYRNDLTDSFRGFSDLAKHHNLAVIECLFKHQLILDGAQSDLHTKLIETAY</sequence>
<comment type="caution">
    <text evidence="1">The sequence shown here is derived from an EMBL/GenBank/DDBJ whole genome shotgun (WGS) entry which is preliminary data.</text>
</comment>
<gene>
    <name evidence="1" type="ORF">CBF37_05860</name>
</gene>
<reference evidence="1 2" key="1">
    <citation type="submission" date="2017-05" db="EMBL/GenBank/DDBJ databases">
        <title>Vagococcus spp. assemblies.</title>
        <authorList>
            <person name="Gulvik C.A."/>
        </authorList>
    </citation>
    <scope>NUCLEOTIDE SEQUENCE [LARGE SCALE GENOMIC DNA]</scope>
    <source>
        <strain evidence="1 2">SS1995</strain>
    </source>
</reference>
<proteinExistence type="predicted"/>
<dbReference type="RefSeq" id="WP_125983818.1">
    <property type="nucleotide sequence ID" value="NZ_NGJS01000007.1"/>
</dbReference>
<evidence type="ECO:0000313" key="2">
    <source>
        <dbReference type="Proteomes" id="UP000287857"/>
    </source>
</evidence>
<keyword evidence="2" id="KW-1185">Reference proteome</keyword>
<name>A0A429ZY71_9ENTE</name>